<keyword evidence="1" id="KW-0472">Membrane</keyword>
<dbReference type="Proteomes" id="UP000199632">
    <property type="component" value="Unassembled WGS sequence"/>
</dbReference>
<keyword evidence="1" id="KW-0812">Transmembrane</keyword>
<gene>
    <name evidence="2" type="ORF">SAMN05421684_7219</name>
</gene>
<organism evidence="2 3">
    <name type="scientific">Asanoa ishikariensis</name>
    <dbReference type="NCBI Taxonomy" id="137265"/>
    <lineage>
        <taxon>Bacteria</taxon>
        <taxon>Bacillati</taxon>
        <taxon>Actinomycetota</taxon>
        <taxon>Actinomycetes</taxon>
        <taxon>Micromonosporales</taxon>
        <taxon>Micromonosporaceae</taxon>
        <taxon>Asanoa</taxon>
    </lineage>
</organism>
<proteinExistence type="predicted"/>
<evidence type="ECO:0000256" key="1">
    <source>
        <dbReference type="SAM" id="Phobius"/>
    </source>
</evidence>
<sequence>MAKEDVLAKVEADLRRGHSHPAMQRLSSLTAAYPDDLDVRAARAALCRQVGNLTEAGRWGFLTEDTGEQEIAAFERAYPVAWTRLRALRLIADPMDRLGPVAKARLSRLTAQAADEPPGPVLWTASGPAPHDPAAPRRDAVWALAIAAALIAVCGLAGLGLVTLVRWVF</sequence>
<accession>A0A1H3UI40</accession>
<dbReference type="Pfam" id="PF20225">
    <property type="entry name" value="DUF6584"/>
    <property type="match status" value="1"/>
</dbReference>
<dbReference type="EMBL" id="FNQB01000004">
    <property type="protein sequence ID" value="SDZ61289.1"/>
    <property type="molecule type" value="Genomic_DNA"/>
</dbReference>
<dbReference type="RefSeq" id="WP_090802082.1">
    <property type="nucleotide sequence ID" value="NZ_BOND01000005.1"/>
</dbReference>
<keyword evidence="3" id="KW-1185">Reference proteome</keyword>
<dbReference type="InterPro" id="IPR046491">
    <property type="entry name" value="DUF6584"/>
</dbReference>
<name>A0A1H3UI40_9ACTN</name>
<evidence type="ECO:0000313" key="3">
    <source>
        <dbReference type="Proteomes" id="UP000199632"/>
    </source>
</evidence>
<dbReference type="OrthoDB" id="3381914at2"/>
<feature type="transmembrane region" description="Helical" evidence="1">
    <location>
        <begin position="140"/>
        <end position="165"/>
    </location>
</feature>
<evidence type="ECO:0000313" key="2">
    <source>
        <dbReference type="EMBL" id="SDZ61289.1"/>
    </source>
</evidence>
<protein>
    <submittedName>
        <fullName evidence="2">Uncharacterized protein</fullName>
    </submittedName>
</protein>
<reference evidence="3" key="1">
    <citation type="submission" date="2016-10" db="EMBL/GenBank/DDBJ databases">
        <authorList>
            <person name="Varghese N."/>
            <person name="Submissions S."/>
        </authorList>
    </citation>
    <scope>NUCLEOTIDE SEQUENCE [LARGE SCALE GENOMIC DNA]</scope>
    <source>
        <strain evidence="3">DSM 44718</strain>
    </source>
</reference>
<keyword evidence="1" id="KW-1133">Transmembrane helix</keyword>
<dbReference type="STRING" id="137265.SAMN05421684_7219"/>
<dbReference type="AlphaFoldDB" id="A0A1H3UI40"/>